<evidence type="ECO:0000256" key="6">
    <source>
        <dbReference type="ARBA" id="ARBA00023273"/>
    </source>
</evidence>
<dbReference type="VEuPathDB" id="VectorBase:GBRI033122"/>
<keyword evidence="9" id="KW-1185">Reference proteome</keyword>
<dbReference type="Pfam" id="PF02493">
    <property type="entry name" value="MORN"/>
    <property type="match status" value="2"/>
</dbReference>
<accession>A0A1A9WUR6</accession>
<keyword evidence="6" id="KW-0966">Cell projection</keyword>
<comment type="subcellular location">
    <subcellularLocation>
        <location evidence="1">Cell projection</location>
        <location evidence="1">Cilium</location>
        <location evidence="1">Flagellum</location>
    </subcellularLocation>
</comment>
<dbReference type="EnsemblMetazoa" id="GBRI033122-RA">
    <property type="protein sequence ID" value="GBRI033122-PA"/>
    <property type="gene ID" value="GBRI033122"/>
</dbReference>
<dbReference type="PANTHER" id="PTHR46437:SF1">
    <property type="entry name" value="MORN REPEAT-CONTAINING PROTEIN 5"/>
    <property type="match status" value="1"/>
</dbReference>
<reference evidence="8" key="2">
    <citation type="submission" date="2020-05" db="UniProtKB">
        <authorList>
            <consortium name="EnsemblMetazoa"/>
        </authorList>
    </citation>
    <scope>IDENTIFICATION</scope>
    <source>
        <strain evidence="8">IAEA</strain>
    </source>
</reference>
<dbReference type="InterPro" id="IPR003409">
    <property type="entry name" value="MORN"/>
</dbReference>
<dbReference type="GO" id="GO:0031514">
    <property type="term" value="C:motile cilium"/>
    <property type="evidence" value="ECO:0007669"/>
    <property type="project" value="UniProtKB-SubCell"/>
</dbReference>
<evidence type="ECO:0000313" key="8">
    <source>
        <dbReference type="EnsemblMetazoa" id="GBRI033122-PA"/>
    </source>
</evidence>
<evidence type="ECO:0000256" key="2">
    <source>
        <dbReference type="ARBA" id="ARBA00016322"/>
    </source>
</evidence>
<keyword evidence="4" id="KW-0282">Flagellum</keyword>
<evidence type="ECO:0000313" key="9">
    <source>
        <dbReference type="Proteomes" id="UP000091820"/>
    </source>
</evidence>
<feature type="region of interest" description="Disordered" evidence="7">
    <location>
        <begin position="213"/>
        <end position="234"/>
    </location>
</feature>
<evidence type="ECO:0000256" key="5">
    <source>
        <dbReference type="ARBA" id="ARBA00023069"/>
    </source>
</evidence>
<dbReference type="Proteomes" id="UP000091820">
    <property type="component" value="Unassembled WGS sequence"/>
</dbReference>
<dbReference type="STRING" id="37001.A0A1A9WUR6"/>
<dbReference type="InterPro" id="IPR042814">
    <property type="entry name" value="Morn5"/>
</dbReference>
<dbReference type="SUPFAM" id="SSF82185">
    <property type="entry name" value="Histone H3 K4-specific methyltransferase SET7/9 N-terminal domain"/>
    <property type="match status" value="1"/>
</dbReference>
<evidence type="ECO:0000256" key="7">
    <source>
        <dbReference type="SAM" id="MobiDB-lite"/>
    </source>
</evidence>
<keyword evidence="5" id="KW-0969">Cilium</keyword>
<name>A0A1A9WUR6_9MUSC</name>
<protein>
    <recommendedName>
        <fullName evidence="2">MORN repeat-containing protein 5</fullName>
    </recommendedName>
</protein>
<sequence length="234" mass="26911">MIFTAELHMRSGGFKRSMVGNYMMKAPPAADRKPNHHYFLTGSNFFGSWSETLLSMDGYGLYTFPDGSEYRGYFTKGLSHGYGLLHLIEPYAITFKGIFFEEHLNDMLEMWFNDDLHAEANFEGWNADFHKWRYCSEIDRRYVVEQLEGLTAVEPKSLKTVGKANFIARKLYDAREGLDNPATNMIIKRPRPFFPYHHVSCVEDSDRITKDCRSGTPGTHTGYPAGNLSTNYRL</sequence>
<evidence type="ECO:0000256" key="4">
    <source>
        <dbReference type="ARBA" id="ARBA00022846"/>
    </source>
</evidence>
<proteinExistence type="predicted"/>
<organism evidence="8 9">
    <name type="scientific">Glossina brevipalpis</name>
    <dbReference type="NCBI Taxonomy" id="37001"/>
    <lineage>
        <taxon>Eukaryota</taxon>
        <taxon>Metazoa</taxon>
        <taxon>Ecdysozoa</taxon>
        <taxon>Arthropoda</taxon>
        <taxon>Hexapoda</taxon>
        <taxon>Insecta</taxon>
        <taxon>Pterygota</taxon>
        <taxon>Neoptera</taxon>
        <taxon>Endopterygota</taxon>
        <taxon>Diptera</taxon>
        <taxon>Brachycera</taxon>
        <taxon>Muscomorpha</taxon>
        <taxon>Hippoboscoidea</taxon>
        <taxon>Glossinidae</taxon>
        <taxon>Glossina</taxon>
    </lineage>
</organism>
<dbReference type="PANTHER" id="PTHR46437">
    <property type="entry name" value="MORN REPEAT-CONTAINING PROTEIN 5"/>
    <property type="match status" value="1"/>
</dbReference>
<reference evidence="9" key="1">
    <citation type="submission" date="2014-03" db="EMBL/GenBank/DDBJ databases">
        <authorList>
            <person name="Aksoy S."/>
            <person name="Warren W."/>
            <person name="Wilson R.K."/>
        </authorList>
    </citation>
    <scope>NUCLEOTIDE SEQUENCE [LARGE SCALE GENOMIC DNA]</scope>
    <source>
        <strain evidence="9">IAEA</strain>
    </source>
</reference>
<dbReference type="AlphaFoldDB" id="A0A1A9WUR6"/>
<keyword evidence="3" id="KW-0677">Repeat</keyword>
<evidence type="ECO:0000256" key="3">
    <source>
        <dbReference type="ARBA" id="ARBA00022737"/>
    </source>
</evidence>
<evidence type="ECO:0000256" key="1">
    <source>
        <dbReference type="ARBA" id="ARBA00004230"/>
    </source>
</evidence>